<dbReference type="Proteomes" id="UP001218629">
    <property type="component" value="Chromosome"/>
</dbReference>
<dbReference type="RefSeq" id="WP_052287110.1">
    <property type="nucleotide sequence ID" value="NZ_CP095749.1"/>
</dbReference>
<dbReference type="CDD" id="cd17040">
    <property type="entry name" value="Ubl_MoaD_like"/>
    <property type="match status" value="1"/>
</dbReference>
<dbReference type="Pfam" id="PF02597">
    <property type="entry name" value="ThiS"/>
    <property type="match status" value="1"/>
</dbReference>
<organism evidence="1 2">
    <name type="scientific">Streptomyces yunnanensis</name>
    <dbReference type="NCBI Taxonomy" id="156453"/>
    <lineage>
        <taxon>Bacteria</taxon>
        <taxon>Bacillati</taxon>
        <taxon>Actinomycetota</taxon>
        <taxon>Actinomycetes</taxon>
        <taxon>Kitasatosporales</taxon>
        <taxon>Streptomycetaceae</taxon>
        <taxon>Streptomyces</taxon>
    </lineage>
</organism>
<gene>
    <name evidence="1" type="ORF">MOV08_36755</name>
</gene>
<dbReference type="PANTHER" id="PTHR38031:SF1">
    <property type="entry name" value="SULFUR CARRIER PROTEIN CYSO"/>
    <property type="match status" value="1"/>
</dbReference>
<dbReference type="InterPro" id="IPR003749">
    <property type="entry name" value="ThiS/MoaD-like"/>
</dbReference>
<evidence type="ECO:0000313" key="2">
    <source>
        <dbReference type="Proteomes" id="UP001218629"/>
    </source>
</evidence>
<dbReference type="InterPro" id="IPR012675">
    <property type="entry name" value="Beta-grasp_dom_sf"/>
</dbReference>
<sequence length="91" mass="9923">MKIHVSGILRKYVDYRKDLAYDAPTVRAGLEQLCSEYPQLATILFEGNGDISAVHRLFLNGDQLASDTLDAPTTANDTIDIITAIAGGSRR</sequence>
<dbReference type="EMBL" id="CP095749">
    <property type="protein sequence ID" value="WEB44300.1"/>
    <property type="molecule type" value="Genomic_DNA"/>
</dbReference>
<dbReference type="PANTHER" id="PTHR38031">
    <property type="entry name" value="SULFUR CARRIER PROTEIN SLR0821-RELATED"/>
    <property type="match status" value="1"/>
</dbReference>
<dbReference type="SUPFAM" id="SSF54285">
    <property type="entry name" value="MoaD/ThiS"/>
    <property type="match status" value="1"/>
</dbReference>
<reference evidence="1 2" key="1">
    <citation type="submission" date="2022-03" db="EMBL/GenBank/DDBJ databases">
        <title>Streptomyces yunnanensis P86,complete genome.</title>
        <authorList>
            <person name="Chen S."/>
            <person name="Zhang Q."/>
        </authorList>
    </citation>
    <scope>NUCLEOTIDE SEQUENCE [LARGE SCALE GENOMIC DNA]</scope>
    <source>
        <strain evidence="1 2">P86</strain>
    </source>
</reference>
<dbReference type="InterPro" id="IPR052045">
    <property type="entry name" value="Sulfur_Carrier/Prot_Modifier"/>
</dbReference>
<protein>
    <submittedName>
        <fullName evidence="1">MoaD/ThiS family protein</fullName>
    </submittedName>
</protein>
<dbReference type="Gene3D" id="3.10.20.30">
    <property type="match status" value="1"/>
</dbReference>
<name>A0ABY8AH05_9ACTN</name>
<dbReference type="InterPro" id="IPR016155">
    <property type="entry name" value="Mopterin_synth/thiamin_S_b"/>
</dbReference>
<accession>A0ABY8AH05</accession>
<keyword evidence="2" id="KW-1185">Reference proteome</keyword>
<proteinExistence type="predicted"/>
<evidence type="ECO:0000313" key="1">
    <source>
        <dbReference type="EMBL" id="WEB44300.1"/>
    </source>
</evidence>